<gene>
    <name evidence="1" type="primary">LOC107822358</name>
</gene>
<protein>
    <submittedName>
        <fullName evidence="1">Uncharacterized protein</fullName>
    </submittedName>
</protein>
<proteinExistence type="predicted"/>
<accession>A0A1S4CTD0</accession>
<evidence type="ECO:0000313" key="1">
    <source>
        <dbReference type="RefSeq" id="XP_016504378.1"/>
    </source>
</evidence>
<dbReference type="STRING" id="4097.A0A1S4CTD0"/>
<dbReference type="PaxDb" id="4097-A0A1S4CTD0"/>
<dbReference type="RefSeq" id="XP_016504378.1">
    <property type="nucleotide sequence ID" value="XM_016648892.1"/>
</dbReference>
<dbReference type="AlphaFoldDB" id="A0A1S4CTD0"/>
<name>A0A1S4CTD0_TOBAC</name>
<dbReference type="KEGG" id="nta:107822358"/>
<sequence length="87" mass="9972">MGVSSNESFGFCSASERRICTLKFFVSYLDVCFRTLLTISPTGLEPSRECSECITNSFKHEINSNGINWKSVSDETKRFYFGEFKIF</sequence>
<dbReference type="OrthoDB" id="1305100at2759"/>
<organism evidence="1">
    <name type="scientific">Nicotiana tabacum</name>
    <name type="common">Common tobacco</name>
    <dbReference type="NCBI Taxonomy" id="4097"/>
    <lineage>
        <taxon>Eukaryota</taxon>
        <taxon>Viridiplantae</taxon>
        <taxon>Streptophyta</taxon>
        <taxon>Embryophyta</taxon>
        <taxon>Tracheophyta</taxon>
        <taxon>Spermatophyta</taxon>
        <taxon>Magnoliopsida</taxon>
        <taxon>eudicotyledons</taxon>
        <taxon>Gunneridae</taxon>
        <taxon>Pentapetalae</taxon>
        <taxon>asterids</taxon>
        <taxon>lamiids</taxon>
        <taxon>Solanales</taxon>
        <taxon>Solanaceae</taxon>
        <taxon>Nicotianoideae</taxon>
        <taxon>Nicotianeae</taxon>
        <taxon>Nicotiana</taxon>
    </lineage>
</organism>
<reference evidence="1" key="1">
    <citation type="submission" date="2025-08" db="UniProtKB">
        <authorList>
            <consortium name="RefSeq"/>
        </authorList>
    </citation>
    <scope>IDENTIFICATION</scope>
</reference>